<dbReference type="Pfam" id="PF13433">
    <property type="entry name" value="Peripla_BP_5"/>
    <property type="match status" value="1"/>
</dbReference>
<evidence type="ECO:0000313" key="2">
    <source>
        <dbReference type="EMBL" id="MBR1141276.1"/>
    </source>
</evidence>
<gene>
    <name evidence="2" type="primary">urtA</name>
    <name evidence="2" type="ORF">JQ619_36570</name>
</gene>
<evidence type="ECO:0000313" key="3">
    <source>
        <dbReference type="Proteomes" id="UP001314635"/>
    </source>
</evidence>
<dbReference type="EMBL" id="JAFCLK010000060">
    <property type="protein sequence ID" value="MBR1141276.1"/>
    <property type="molecule type" value="Genomic_DNA"/>
</dbReference>
<feature type="signal peptide" evidence="1">
    <location>
        <begin position="1"/>
        <end position="37"/>
    </location>
</feature>
<keyword evidence="3" id="KW-1185">Reference proteome</keyword>
<dbReference type="RefSeq" id="WP_012046833.1">
    <property type="nucleotide sequence ID" value="NZ_JABFDP010000052.1"/>
</dbReference>
<dbReference type="PANTHER" id="PTHR47628:SF1">
    <property type="entry name" value="ALIPHATIC AMIDASE EXPRESSION-REGULATING PROTEIN"/>
    <property type="match status" value="1"/>
</dbReference>
<dbReference type="InterPro" id="IPR017777">
    <property type="entry name" value="ABC_urea-bd_UrtA"/>
</dbReference>
<evidence type="ECO:0000256" key="1">
    <source>
        <dbReference type="SAM" id="SignalP"/>
    </source>
</evidence>
<reference evidence="3" key="1">
    <citation type="journal article" date="2021" name="ISME J.">
        <title>Evolutionary origin and ecological implication of a unique nif island in free-living Bradyrhizobium lineages.</title>
        <authorList>
            <person name="Tao J."/>
        </authorList>
    </citation>
    <scope>NUCLEOTIDE SEQUENCE [LARGE SCALE GENOMIC DNA]</scope>
    <source>
        <strain evidence="3">SZCCT0094</strain>
    </source>
</reference>
<dbReference type="PANTHER" id="PTHR47628">
    <property type="match status" value="1"/>
</dbReference>
<dbReference type="CDD" id="cd06355">
    <property type="entry name" value="PBP1_FmdD-like"/>
    <property type="match status" value="1"/>
</dbReference>
<comment type="caution">
    <text evidence="2">The sequence shown here is derived from an EMBL/GenBank/DDBJ whole genome shotgun (WGS) entry which is preliminary data.</text>
</comment>
<dbReference type="NCBIfam" id="TIGR03407">
    <property type="entry name" value="urea_ABC_UrtA"/>
    <property type="match status" value="1"/>
</dbReference>
<dbReference type="PROSITE" id="PS51318">
    <property type="entry name" value="TAT"/>
    <property type="match status" value="1"/>
</dbReference>
<sequence>MLTRLTQELTAPFSRRRWLAAAAGLALGAAGFGPAMAADDTIKIGVLHSLSGTMAISETTLKDTILFLIDEQNKKGGVLGKKLEAVVVDPASNWPLFAEKARELITKNKVAVVFGCWTSVSRKSVLPVFKELNSILFYPVQYEGEESERNVFYTGAAPNQQAIPAVDYLMKEEKVKRWVLAGTDYVYPRTTNKILEAYLKSKGVAQDDIMINYTPFGHSDWQTIVADIKKFGSAGKKTAVVSTINGDANVPFYKELGNQGIKAKDIPVVAFSVGEEELAGIDTKPLVGHLAAWNYFESIKTPANEKFIKDWQAYTKNPKRVTNDPMEAHVIGFNMWVKAVEKVKSTDADKVIDALPGTEAPNLTGGVSKMLPNHHITKPVFIGEIKGDGQFSVVYKTKDLVPGDAWSKELEGSKDLIGDWVGKKCGNFNVKTNKCLGSGT</sequence>
<dbReference type="InterPro" id="IPR028082">
    <property type="entry name" value="Peripla_BP_I"/>
</dbReference>
<dbReference type="Proteomes" id="UP001314635">
    <property type="component" value="Unassembled WGS sequence"/>
</dbReference>
<protein>
    <submittedName>
        <fullName evidence="2">Urea ABC transporter substrate-binding protein</fullName>
    </submittedName>
</protein>
<accession>A0ABS5GIX2</accession>
<name>A0ABS5GIX2_9BRAD</name>
<dbReference type="SUPFAM" id="SSF53822">
    <property type="entry name" value="Periplasmic binding protein-like I"/>
    <property type="match status" value="1"/>
</dbReference>
<dbReference type="Gene3D" id="3.40.50.2300">
    <property type="match status" value="2"/>
</dbReference>
<dbReference type="InterPro" id="IPR006311">
    <property type="entry name" value="TAT_signal"/>
</dbReference>
<feature type="chain" id="PRO_5045167524" evidence="1">
    <location>
        <begin position="38"/>
        <end position="440"/>
    </location>
</feature>
<proteinExistence type="predicted"/>
<organism evidence="2 3">
    <name type="scientific">Bradyrhizobium denitrificans</name>
    <dbReference type="NCBI Taxonomy" id="2734912"/>
    <lineage>
        <taxon>Bacteria</taxon>
        <taxon>Pseudomonadati</taxon>
        <taxon>Pseudomonadota</taxon>
        <taxon>Alphaproteobacteria</taxon>
        <taxon>Hyphomicrobiales</taxon>
        <taxon>Nitrobacteraceae</taxon>
        <taxon>Bradyrhizobium</taxon>
    </lineage>
</organism>
<keyword evidence="1" id="KW-0732">Signal</keyword>